<dbReference type="Gene3D" id="3.40.50.1820">
    <property type="entry name" value="alpha/beta hydrolase"/>
    <property type="match status" value="1"/>
</dbReference>
<dbReference type="PANTHER" id="PTHR43433:SF5">
    <property type="entry name" value="AB HYDROLASE-1 DOMAIN-CONTAINING PROTEIN"/>
    <property type="match status" value="1"/>
</dbReference>
<feature type="region of interest" description="Disordered" evidence="1">
    <location>
        <begin position="36"/>
        <end position="102"/>
    </location>
</feature>
<dbReference type="STRING" id="796604.A0A2X0MWK9"/>
<organism evidence="2 3">
    <name type="scientific">Microbotryum silenes-dioicae</name>
    <dbReference type="NCBI Taxonomy" id="796604"/>
    <lineage>
        <taxon>Eukaryota</taxon>
        <taxon>Fungi</taxon>
        <taxon>Dikarya</taxon>
        <taxon>Basidiomycota</taxon>
        <taxon>Pucciniomycotina</taxon>
        <taxon>Microbotryomycetes</taxon>
        <taxon>Microbotryales</taxon>
        <taxon>Microbotryaceae</taxon>
        <taxon>Microbotryum</taxon>
    </lineage>
</organism>
<dbReference type="AlphaFoldDB" id="A0A2X0MWK9"/>
<protein>
    <submittedName>
        <fullName evidence="2">BQ5605_C004g03012 protein</fullName>
    </submittedName>
</protein>
<sequence length="583" mass="63683">MPYFQLPCKQVELWVELISAFVDAAPLAASCSGSGSGNAVPSALTSRPTAVEHQHQRQSQSTSNVSLGSDSDQAPPLPPKDHQPIASGSTSSSQVAAAAPRPTHGFDLTKPVLVVISPIISLSASAIPQIQDEQIRSSFNVVSIDPRSHGRSRGAIKSTYDRWTAAADVACVMEALQLPRSHVYAPSSPCFQIALNLAILFPELVLSLSFAAVTGLYALPKSLPQTLDLEQSWQCPLDPEEFEEALGGLEHILFSACDGPEMVQIVDKTMGVISRVRLIRVHSLNSWMTSSDTRVAIYQRYNQYKAARTFEVCRGNQYTPQPSTLGPASVRVPVLIMHGTKDLTSSMEEAHEVQQALTQAKVEFHEIEGGPNMLYLTHAEEATTLLRSFLTRHTSSVYGTDFVVSASSPPAAVNFDRALLRAAKLSSNSRVKRREPRIPDSFSLVSATAKDESTRQIDRLQKRAQALRFVIPGTEDPEPWDANYTQKRPWKWSRRHVYTDPAGGVRTSVASEIEVQVAVQQAREEHRIGGSSSHSFDEWESDDGSKPSDMVQTPESHSACPHFQGCFVPTRAGGDEGLDCSAR</sequence>
<dbReference type="EMBL" id="FQNC01000046">
    <property type="protein sequence ID" value="SGY69422.1"/>
    <property type="molecule type" value="Genomic_DNA"/>
</dbReference>
<feature type="compositionally biased region" description="Polar residues" evidence="1">
    <location>
        <begin position="86"/>
        <end position="95"/>
    </location>
</feature>
<name>A0A2X0MWK9_9BASI</name>
<feature type="compositionally biased region" description="Polar residues" evidence="1">
    <location>
        <begin position="57"/>
        <end position="72"/>
    </location>
</feature>
<dbReference type="SUPFAM" id="SSF53474">
    <property type="entry name" value="alpha/beta-Hydrolases"/>
    <property type="match status" value="1"/>
</dbReference>
<reference evidence="2 3" key="1">
    <citation type="submission" date="2016-11" db="EMBL/GenBank/DDBJ databases">
        <authorList>
            <person name="Jaros S."/>
            <person name="Januszkiewicz K."/>
            <person name="Wedrychowicz H."/>
        </authorList>
    </citation>
    <scope>NUCLEOTIDE SEQUENCE [LARGE SCALE GENOMIC DNA]</scope>
</reference>
<dbReference type="Proteomes" id="UP000249464">
    <property type="component" value="Unassembled WGS sequence"/>
</dbReference>
<gene>
    <name evidence="2" type="primary">BQ5605_C004g03012</name>
    <name evidence="2" type="ORF">BQ5605_C004G03012</name>
</gene>
<feature type="region of interest" description="Disordered" evidence="1">
    <location>
        <begin position="522"/>
        <end position="559"/>
    </location>
</feature>
<dbReference type="PANTHER" id="PTHR43433">
    <property type="entry name" value="HYDROLASE, ALPHA/BETA FOLD FAMILY PROTEIN"/>
    <property type="match status" value="1"/>
</dbReference>
<evidence type="ECO:0000256" key="1">
    <source>
        <dbReference type="SAM" id="MobiDB-lite"/>
    </source>
</evidence>
<dbReference type="InterPro" id="IPR029058">
    <property type="entry name" value="AB_hydrolase_fold"/>
</dbReference>
<evidence type="ECO:0000313" key="2">
    <source>
        <dbReference type="EMBL" id="SGY69422.1"/>
    </source>
</evidence>
<accession>A0A2X0MWK9</accession>
<keyword evidence="3" id="KW-1185">Reference proteome</keyword>
<dbReference type="InterPro" id="IPR050471">
    <property type="entry name" value="AB_hydrolase"/>
</dbReference>
<proteinExistence type="predicted"/>
<evidence type="ECO:0000313" key="3">
    <source>
        <dbReference type="Proteomes" id="UP000249464"/>
    </source>
</evidence>